<dbReference type="AlphaFoldDB" id="A0A7W7C4F1"/>
<proteinExistence type="predicted"/>
<organism evidence="1 2">
    <name type="scientific">Crossiella cryophila</name>
    <dbReference type="NCBI Taxonomy" id="43355"/>
    <lineage>
        <taxon>Bacteria</taxon>
        <taxon>Bacillati</taxon>
        <taxon>Actinomycetota</taxon>
        <taxon>Actinomycetes</taxon>
        <taxon>Pseudonocardiales</taxon>
        <taxon>Pseudonocardiaceae</taxon>
        <taxon>Crossiella</taxon>
    </lineage>
</organism>
<name>A0A7W7C4F1_9PSEU</name>
<keyword evidence="2" id="KW-1185">Reference proteome</keyword>
<gene>
    <name evidence="1" type="ORF">HNR67_000383</name>
</gene>
<reference evidence="1 2" key="1">
    <citation type="submission" date="2020-08" db="EMBL/GenBank/DDBJ databases">
        <title>Sequencing the genomes of 1000 actinobacteria strains.</title>
        <authorList>
            <person name="Klenk H.-P."/>
        </authorList>
    </citation>
    <scope>NUCLEOTIDE SEQUENCE [LARGE SCALE GENOMIC DNA]</scope>
    <source>
        <strain evidence="1 2">DSM 44230</strain>
    </source>
</reference>
<evidence type="ECO:0000313" key="1">
    <source>
        <dbReference type="EMBL" id="MBB4674265.1"/>
    </source>
</evidence>
<sequence length="306" mass="32034">MNLDRVRAAAFGDRPADNVFAEAAAGGWAAWYAAVALGGQGHYAAALTTLTPLGQGRDPVLAAAAWTALASHRRQLGAHTAAAGHDGEALRRLAQAGLYPLTQDTIAPPAPEPLRSVVVDVLLGLAADAIGRGRLTAAARLHGEAVSTLGSDPDWRPRVRIGWVAAEIALAKGDPHQALPASKHACDLAHTSSSVRHQTKSGLVLGVTQHVLGLPTGVDFLRSVIKNGGQHGLLPLVWPSALLLSEAEPDRVGYHRNGAREALTTVLGRTDASGRRLAARSAWLPSWLLRSSEPGDAASRMNFLTD</sequence>
<dbReference type="RefSeq" id="WP_185000299.1">
    <property type="nucleotide sequence ID" value="NZ_JACHMH010000001.1"/>
</dbReference>
<evidence type="ECO:0000313" key="2">
    <source>
        <dbReference type="Proteomes" id="UP000533598"/>
    </source>
</evidence>
<dbReference type="EMBL" id="JACHMH010000001">
    <property type="protein sequence ID" value="MBB4674265.1"/>
    <property type="molecule type" value="Genomic_DNA"/>
</dbReference>
<accession>A0A7W7C4F1</accession>
<comment type="caution">
    <text evidence="1">The sequence shown here is derived from an EMBL/GenBank/DDBJ whole genome shotgun (WGS) entry which is preliminary data.</text>
</comment>
<protein>
    <submittedName>
        <fullName evidence="1">Uncharacterized protein</fullName>
    </submittedName>
</protein>
<dbReference type="Proteomes" id="UP000533598">
    <property type="component" value="Unassembled WGS sequence"/>
</dbReference>